<dbReference type="Proteomes" id="UP001163846">
    <property type="component" value="Unassembled WGS sequence"/>
</dbReference>
<protein>
    <submittedName>
        <fullName evidence="1">Uncharacterized protein</fullName>
    </submittedName>
</protein>
<dbReference type="EMBL" id="MU807380">
    <property type="protein sequence ID" value="KAJ3831557.1"/>
    <property type="molecule type" value="Genomic_DNA"/>
</dbReference>
<evidence type="ECO:0000313" key="2">
    <source>
        <dbReference type="Proteomes" id="UP001163846"/>
    </source>
</evidence>
<proteinExistence type="predicted"/>
<reference evidence="1" key="1">
    <citation type="submission" date="2022-08" db="EMBL/GenBank/DDBJ databases">
        <authorList>
            <consortium name="DOE Joint Genome Institute"/>
            <person name="Min B."/>
            <person name="Riley R."/>
            <person name="Sierra-Patev S."/>
            <person name="Naranjo-Ortiz M."/>
            <person name="Looney B."/>
            <person name="Konkel Z."/>
            <person name="Slot J.C."/>
            <person name="Sakamoto Y."/>
            <person name="Steenwyk J.L."/>
            <person name="Rokas A."/>
            <person name="Carro J."/>
            <person name="Camarero S."/>
            <person name="Ferreira P."/>
            <person name="Molpeceres G."/>
            <person name="Ruiz-Duenas F.J."/>
            <person name="Serrano A."/>
            <person name="Henrissat B."/>
            <person name="Drula E."/>
            <person name="Hughes K.W."/>
            <person name="Mata J.L."/>
            <person name="Ishikawa N.K."/>
            <person name="Vargas-Isla R."/>
            <person name="Ushijima S."/>
            <person name="Smith C.A."/>
            <person name="Ahrendt S."/>
            <person name="Andreopoulos W."/>
            <person name="He G."/>
            <person name="Labutti K."/>
            <person name="Lipzen A."/>
            <person name="Ng V."/>
            <person name="Sandor L."/>
            <person name="Barry K."/>
            <person name="Martinez A.T."/>
            <person name="Xiao Y."/>
            <person name="Gibbons J.G."/>
            <person name="Terashima K."/>
            <person name="Hibbett D.S."/>
            <person name="Grigoriev I.V."/>
        </authorList>
    </citation>
    <scope>NUCLEOTIDE SEQUENCE</scope>
    <source>
        <strain evidence="1">TFB9207</strain>
    </source>
</reference>
<name>A0AA38U9Z9_9AGAR</name>
<evidence type="ECO:0000313" key="1">
    <source>
        <dbReference type="EMBL" id="KAJ3831557.1"/>
    </source>
</evidence>
<sequence length="117" mass="13619">MNTTHFRAIKRKHDVCEESRFVWPHFTMEERSSPRAPWAPPASISDPNADIQYVQLLDPERRAAMQELAIAMNYESAVRVGHIHRFLCQSLENQDKLQKNLETTTLHALKYVCLDIN</sequence>
<accession>A0AA38U9Z9</accession>
<dbReference type="AlphaFoldDB" id="A0AA38U9Z9"/>
<gene>
    <name evidence="1" type="ORF">F5878DRAFT_549399</name>
</gene>
<feature type="non-terminal residue" evidence="1">
    <location>
        <position position="117"/>
    </location>
</feature>
<keyword evidence="2" id="KW-1185">Reference proteome</keyword>
<comment type="caution">
    <text evidence="1">The sequence shown here is derived from an EMBL/GenBank/DDBJ whole genome shotgun (WGS) entry which is preliminary data.</text>
</comment>
<organism evidence="1 2">
    <name type="scientific">Lentinula raphanica</name>
    <dbReference type="NCBI Taxonomy" id="153919"/>
    <lineage>
        <taxon>Eukaryota</taxon>
        <taxon>Fungi</taxon>
        <taxon>Dikarya</taxon>
        <taxon>Basidiomycota</taxon>
        <taxon>Agaricomycotina</taxon>
        <taxon>Agaricomycetes</taxon>
        <taxon>Agaricomycetidae</taxon>
        <taxon>Agaricales</taxon>
        <taxon>Marasmiineae</taxon>
        <taxon>Omphalotaceae</taxon>
        <taxon>Lentinula</taxon>
    </lineage>
</organism>